<comment type="caution">
    <text evidence="9">The sequence shown here is derived from an EMBL/GenBank/DDBJ whole genome shotgun (WGS) entry which is preliminary data.</text>
</comment>
<feature type="transmembrane region" description="Helical" evidence="8">
    <location>
        <begin position="272"/>
        <end position="295"/>
    </location>
</feature>
<feature type="compositionally biased region" description="Basic and acidic residues" evidence="7">
    <location>
        <begin position="637"/>
        <end position="651"/>
    </location>
</feature>
<evidence type="ECO:0000256" key="5">
    <source>
        <dbReference type="ARBA" id="ARBA00023136"/>
    </source>
</evidence>
<dbReference type="GO" id="GO:0015031">
    <property type="term" value="P:protein transport"/>
    <property type="evidence" value="ECO:0007669"/>
    <property type="project" value="InterPro"/>
</dbReference>
<evidence type="ECO:0000256" key="4">
    <source>
        <dbReference type="ARBA" id="ARBA00022989"/>
    </source>
</evidence>
<dbReference type="EMBL" id="JAXCGZ010007587">
    <property type="protein sequence ID" value="KAK7079088.1"/>
    <property type="molecule type" value="Genomic_DNA"/>
</dbReference>
<dbReference type="PANTHER" id="PTHR31158">
    <property type="entry name" value="DUAL OXIDASE 2"/>
    <property type="match status" value="1"/>
</dbReference>
<keyword evidence="4 8" id="KW-1133">Transmembrane helix</keyword>
<feature type="transmembrane region" description="Helical" evidence="8">
    <location>
        <begin position="60"/>
        <end position="80"/>
    </location>
</feature>
<feature type="transmembrane region" description="Helical" evidence="8">
    <location>
        <begin position="34"/>
        <end position="54"/>
    </location>
</feature>
<keyword evidence="6" id="KW-0325">Glycoprotein</keyword>
<accession>A0AAN9A931</accession>
<evidence type="ECO:0000313" key="10">
    <source>
        <dbReference type="Proteomes" id="UP001381693"/>
    </source>
</evidence>
<comment type="similarity">
    <text evidence="2">Belongs to the DUOXA family.</text>
</comment>
<evidence type="ECO:0000256" key="2">
    <source>
        <dbReference type="ARBA" id="ARBA00009816"/>
    </source>
</evidence>
<dbReference type="GO" id="GO:0005789">
    <property type="term" value="C:endoplasmic reticulum membrane"/>
    <property type="evidence" value="ECO:0007669"/>
    <property type="project" value="InterPro"/>
</dbReference>
<feature type="transmembrane region" description="Helical" evidence="8">
    <location>
        <begin position="229"/>
        <end position="251"/>
    </location>
</feature>
<evidence type="ECO:0000256" key="8">
    <source>
        <dbReference type="SAM" id="Phobius"/>
    </source>
</evidence>
<keyword evidence="10" id="KW-1185">Reference proteome</keyword>
<dbReference type="Proteomes" id="UP001381693">
    <property type="component" value="Unassembled WGS sequence"/>
</dbReference>
<gene>
    <name evidence="9" type="ORF">SK128_001196</name>
</gene>
<feature type="compositionally biased region" description="Polar residues" evidence="7">
    <location>
        <begin position="473"/>
        <end position="492"/>
    </location>
</feature>
<feature type="transmembrane region" description="Helical" evidence="8">
    <location>
        <begin position="1032"/>
        <end position="1051"/>
    </location>
</feature>
<keyword evidence="3 8" id="KW-0812">Transmembrane</keyword>
<dbReference type="InterPro" id="IPR018469">
    <property type="entry name" value="Dual_oxidase_maturation_fac"/>
</dbReference>
<feature type="transmembrane region" description="Helical" evidence="8">
    <location>
        <begin position="203"/>
        <end position="223"/>
    </location>
</feature>
<evidence type="ECO:0000256" key="3">
    <source>
        <dbReference type="ARBA" id="ARBA00022692"/>
    </source>
</evidence>
<evidence type="ECO:0008006" key="11">
    <source>
        <dbReference type="Google" id="ProtNLM"/>
    </source>
</evidence>
<sequence>MSVKPSAVGWFDMGRMPPFPAIYGEWKTPVTVDVLEIGWIVAFFTLLISFYSILPASKNFLAKSVRVTLFLAVGLIIMLCNFGQEWEVGKVHTRTQYKAGTPDEIRADIGVKLGLRSVNITLKGNPVASESALNGETINYNERFTWAWAQGRAGFGPFAGQIQRDYRAAQYRGSPYPILWIAEYFTFDGEGIRFGRHYRVSGWYSHICLWSAFPMWLMAVILFKMVISYGAIALTITGLLLVIAAIIWAANRNFIELEIPFEDGILKTHYGIHWYLSLCTGIACIIAGLLVLVFANRYYDELHRFFGNNPLSILEEGVEQETPEPISPNDMEMQRMDGQQDQQGTRLVATFRGRGSSARKWKKSVIHHVSAIYENMPILREEASQVLHSQAGSSNPYKTHDQEELYSNLSGVNNPAFKPRSPAFHHRQKAQPESSVYDDISSPPNDDEQLPYRNSPKADKRPIIPPRKKDSSESQPSQSILVSINEKTTKTVSVRKVGERTSSLSRGTTLTTLIMNSPLWRKNESRPTSQPVTEREYSAKNLMQKDTEKIMNRSNTCKFLPTTKKSSFIESIKRQTSAKLLTKCEEGFCNLGINKVRHELKQCTITQRRSRSNVIISKLMKLPCDDTNKLHTSTSQHPREELKDHSSDDNKMVSPGAINSVNVSQRLEEGQYVPWITVSRHNVKVTRYLDFGFRYENELSQRVKMNDWNHSHFSSAQSITEQMEQVKHTENTYLRNTSMKNKMYQNIRDFFSNCASYIFFCFLLLPINILALLKPLVSVIIPEYRYVALPVNEVAGTPRTGNSERGTYYSVSSDVMKISTKSQKNATSVSRDIIIKKEKSNTLRKTLTNVCKSEKSARNNSECQNLSASMKVSDRYSHNNARSGLSNTKQNELRNKCNCASKSYIRKLRHILWMILNLLSIFLTKSSNKITGIFHTGFVKLICACKVSFSVLIQLTPRRMLKWVMIEICQNFPDLRNRSLQLLIVKATPSRFSKKLIELYMRRASSSMMYLQVQLSLKNGPFKKFIQNLRKLWKSLTILLETIFLSISGIFRTVARIIKTKKRETSATTKRTSLLRLLTREKYKMDG</sequence>
<feature type="region of interest" description="Disordered" evidence="7">
    <location>
        <begin position="627"/>
        <end position="656"/>
    </location>
</feature>
<feature type="compositionally biased region" description="Basic and acidic residues" evidence="7">
    <location>
        <begin position="456"/>
        <end position="472"/>
    </location>
</feature>
<reference evidence="9 10" key="1">
    <citation type="submission" date="2023-11" db="EMBL/GenBank/DDBJ databases">
        <title>Halocaridina rubra genome assembly.</title>
        <authorList>
            <person name="Smith C."/>
        </authorList>
    </citation>
    <scope>NUCLEOTIDE SEQUENCE [LARGE SCALE GENOMIC DNA]</scope>
    <source>
        <strain evidence="9">EP-1</strain>
        <tissue evidence="9">Whole</tissue>
    </source>
</reference>
<name>A0AAN9A931_HALRR</name>
<dbReference type="PANTHER" id="PTHR31158:SF1">
    <property type="entry name" value="DOXA1 FACTOR-RELATED"/>
    <property type="match status" value="1"/>
</dbReference>
<evidence type="ECO:0000256" key="6">
    <source>
        <dbReference type="ARBA" id="ARBA00023180"/>
    </source>
</evidence>
<feature type="transmembrane region" description="Helical" evidence="8">
    <location>
        <begin position="750"/>
        <end position="773"/>
    </location>
</feature>
<dbReference type="Pfam" id="PF10204">
    <property type="entry name" value="DuoxA"/>
    <property type="match status" value="1"/>
</dbReference>
<feature type="region of interest" description="Disordered" evidence="7">
    <location>
        <begin position="409"/>
        <end position="500"/>
    </location>
</feature>
<evidence type="ECO:0000256" key="7">
    <source>
        <dbReference type="SAM" id="MobiDB-lite"/>
    </source>
</evidence>
<evidence type="ECO:0000313" key="9">
    <source>
        <dbReference type="EMBL" id="KAK7079088.1"/>
    </source>
</evidence>
<proteinExistence type="inferred from homology"/>
<protein>
    <recommendedName>
        <fullName evidence="11">Dual oxidase maturation factor 1</fullName>
    </recommendedName>
</protein>
<comment type="subcellular location">
    <subcellularLocation>
        <location evidence="1">Membrane</location>
        <topology evidence="1">Multi-pass membrane protein</topology>
    </subcellularLocation>
</comment>
<evidence type="ECO:0000256" key="1">
    <source>
        <dbReference type="ARBA" id="ARBA00004141"/>
    </source>
</evidence>
<dbReference type="AlphaFoldDB" id="A0AAN9A931"/>
<organism evidence="9 10">
    <name type="scientific">Halocaridina rubra</name>
    <name type="common">Hawaiian red shrimp</name>
    <dbReference type="NCBI Taxonomy" id="373956"/>
    <lineage>
        <taxon>Eukaryota</taxon>
        <taxon>Metazoa</taxon>
        <taxon>Ecdysozoa</taxon>
        <taxon>Arthropoda</taxon>
        <taxon>Crustacea</taxon>
        <taxon>Multicrustacea</taxon>
        <taxon>Malacostraca</taxon>
        <taxon>Eumalacostraca</taxon>
        <taxon>Eucarida</taxon>
        <taxon>Decapoda</taxon>
        <taxon>Pleocyemata</taxon>
        <taxon>Caridea</taxon>
        <taxon>Atyoidea</taxon>
        <taxon>Atyidae</taxon>
        <taxon>Halocaridina</taxon>
    </lineage>
</organism>
<keyword evidence="5 8" id="KW-0472">Membrane</keyword>